<evidence type="ECO:0000256" key="7">
    <source>
        <dbReference type="ARBA" id="ARBA00048975"/>
    </source>
</evidence>
<dbReference type="GO" id="GO:0008915">
    <property type="term" value="F:lipid-A-disaccharide synthase activity"/>
    <property type="evidence" value="ECO:0007669"/>
    <property type="project" value="UniProtKB-EC"/>
</dbReference>
<accession>J9GS69</accession>
<evidence type="ECO:0000313" key="8">
    <source>
        <dbReference type="EMBL" id="EJX05453.1"/>
    </source>
</evidence>
<evidence type="ECO:0000256" key="5">
    <source>
        <dbReference type="ARBA" id="ARBA00022679"/>
    </source>
</evidence>
<keyword evidence="2" id="KW-0444">Lipid biosynthesis</keyword>
<keyword evidence="4" id="KW-0328">Glycosyltransferase</keyword>
<reference evidence="8" key="1">
    <citation type="journal article" date="2012" name="PLoS ONE">
        <title>Gene sets for utilization of primary and secondary nutrition supplies in the distal gut of endangered iberian lynx.</title>
        <authorList>
            <person name="Alcaide M."/>
            <person name="Messina E."/>
            <person name="Richter M."/>
            <person name="Bargiela R."/>
            <person name="Peplies J."/>
            <person name="Huws S.A."/>
            <person name="Newbold C.J."/>
            <person name="Golyshin P.N."/>
            <person name="Simon M.A."/>
            <person name="Lopez G."/>
            <person name="Yakimov M.M."/>
            <person name="Ferrer M."/>
        </authorList>
    </citation>
    <scope>NUCLEOTIDE SEQUENCE</scope>
</reference>
<organism evidence="8">
    <name type="scientific">gut metagenome</name>
    <dbReference type="NCBI Taxonomy" id="749906"/>
    <lineage>
        <taxon>unclassified sequences</taxon>
        <taxon>metagenomes</taxon>
        <taxon>organismal metagenomes</taxon>
    </lineage>
</organism>
<evidence type="ECO:0000256" key="3">
    <source>
        <dbReference type="ARBA" id="ARBA00022556"/>
    </source>
</evidence>
<dbReference type="Pfam" id="PF02684">
    <property type="entry name" value="LpxB"/>
    <property type="match status" value="1"/>
</dbReference>
<dbReference type="GO" id="GO:0016020">
    <property type="term" value="C:membrane"/>
    <property type="evidence" value="ECO:0007669"/>
    <property type="project" value="GOC"/>
</dbReference>
<dbReference type="PANTHER" id="PTHR30372:SF4">
    <property type="entry name" value="LIPID-A-DISACCHARIDE SYNTHASE, MITOCHONDRIAL-RELATED"/>
    <property type="match status" value="1"/>
</dbReference>
<dbReference type="SUPFAM" id="SSF53756">
    <property type="entry name" value="UDP-Glycosyltransferase/glycogen phosphorylase"/>
    <property type="match status" value="1"/>
</dbReference>
<comment type="catalytic activity">
    <reaction evidence="7">
        <text>a lipid X + a UDP-2-N,3-O-bis[(3R)-3-hydroxyacyl]-alpha-D-glucosamine = a lipid A disaccharide + UDP + H(+)</text>
        <dbReference type="Rhea" id="RHEA:67828"/>
        <dbReference type="ChEBI" id="CHEBI:15378"/>
        <dbReference type="ChEBI" id="CHEBI:58223"/>
        <dbReference type="ChEBI" id="CHEBI:137748"/>
        <dbReference type="ChEBI" id="CHEBI:176338"/>
        <dbReference type="ChEBI" id="CHEBI:176343"/>
        <dbReference type="EC" id="2.4.1.182"/>
    </reaction>
</comment>
<name>J9GS69_9ZZZZ</name>
<keyword evidence="6" id="KW-0443">Lipid metabolism</keyword>
<sequence>MGNPTVDEITAFQAGYTENFRTFVQRNGLPDRPIIALLAGSRKQEIKDNLPDMIRAVSAFPDYQLVLAGAPGISYDYYRQYVGNSSVKILFGETYPLLSHAKAALVTSGTATLETALFKVPQVVCYHTPIGKVIAFLKRHLLSVKYISLVNLIANREVVRELVADLMTVDEMKRELGLLLQDVDYCNRMQQGYGEVAVRLGEVGAPCKAARLMYALLHQK</sequence>
<keyword evidence="3" id="KW-0441">Lipid A biosynthesis</keyword>
<dbReference type="AlphaFoldDB" id="J9GS69"/>
<dbReference type="GO" id="GO:0009245">
    <property type="term" value="P:lipid A biosynthetic process"/>
    <property type="evidence" value="ECO:0007669"/>
    <property type="project" value="UniProtKB-KW"/>
</dbReference>
<evidence type="ECO:0000256" key="1">
    <source>
        <dbReference type="ARBA" id="ARBA00012687"/>
    </source>
</evidence>
<protein>
    <recommendedName>
        <fullName evidence="1">lipid-A-disaccharide synthase</fullName>
        <ecNumber evidence="1">2.4.1.182</ecNumber>
    </recommendedName>
</protein>
<proteinExistence type="predicted"/>
<evidence type="ECO:0000256" key="2">
    <source>
        <dbReference type="ARBA" id="ARBA00022516"/>
    </source>
</evidence>
<gene>
    <name evidence="8" type="ORF">EVA_06440</name>
</gene>
<dbReference type="GO" id="GO:0005543">
    <property type="term" value="F:phospholipid binding"/>
    <property type="evidence" value="ECO:0007669"/>
    <property type="project" value="TreeGrafter"/>
</dbReference>
<dbReference type="InterPro" id="IPR003835">
    <property type="entry name" value="Glyco_trans_19"/>
</dbReference>
<dbReference type="EMBL" id="AMCI01001462">
    <property type="protein sequence ID" value="EJX05453.1"/>
    <property type="molecule type" value="Genomic_DNA"/>
</dbReference>
<evidence type="ECO:0000256" key="6">
    <source>
        <dbReference type="ARBA" id="ARBA00023098"/>
    </source>
</evidence>
<comment type="caution">
    <text evidence="8">The sequence shown here is derived from an EMBL/GenBank/DDBJ whole genome shotgun (WGS) entry which is preliminary data.</text>
</comment>
<keyword evidence="5" id="KW-0808">Transferase</keyword>
<dbReference type="EC" id="2.4.1.182" evidence="1"/>
<dbReference type="PANTHER" id="PTHR30372">
    <property type="entry name" value="LIPID-A-DISACCHARIDE SYNTHASE"/>
    <property type="match status" value="1"/>
</dbReference>
<evidence type="ECO:0000256" key="4">
    <source>
        <dbReference type="ARBA" id="ARBA00022676"/>
    </source>
</evidence>